<proteinExistence type="predicted"/>
<evidence type="ECO:0000313" key="4">
    <source>
        <dbReference type="EMBL" id="KAG1360837.1"/>
    </source>
</evidence>
<dbReference type="Proteomes" id="UP000797356">
    <property type="component" value="Chromosome 9"/>
</dbReference>
<comment type="caution">
    <text evidence="4">The sequence shown here is derived from an EMBL/GenBank/DDBJ whole genome shotgun (WGS) entry which is preliminary data.</text>
</comment>
<reference evidence="4" key="2">
    <citation type="submission" date="2019-07" db="EMBL/GenBank/DDBJ databases">
        <authorList>
            <person name="Yang Y."/>
            <person name="Bocs S."/>
            <person name="Baudouin L."/>
        </authorList>
    </citation>
    <scope>NUCLEOTIDE SEQUENCE</scope>
    <source>
        <tissue evidence="4">Spear leaf of Hainan Tall coconut</tissue>
    </source>
</reference>
<evidence type="ECO:0000259" key="3">
    <source>
        <dbReference type="Pfam" id="PF24583"/>
    </source>
</evidence>
<evidence type="ECO:0000256" key="2">
    <source>
        <dbReference type="SAM" id="Phobius"/>
    </source>
</evidence>
<accession>A0A8K0IJG5</accession>
<dbReference type="OrthoDB" id="1937541at2759"/>
<organism evidence="4 5">
    <name type="scientific">Cocos nucifera</name>
    <name type="common">Coconut palm</name>
    <dbReference type="NCBI Taxonomy" id="13894"/>
    <lineage>
        <taxon>Eukaryota</taxon>
        <taxon>Viridiplantae</taxon>
        <taxon>Streptophyta</taxon>
        <taxon>Embryophyta</taxon>
        <taxon>Tracheophyta</taxon>
        <taxon>Spermatophyta</taxon>
        <taxon>Magnoliopsida</taxon>
        <taxon>Liliopsida</taxon>
        <taxon>Arecaceae</taxon>
        <taxon>Arecoideae</taxon>
        <taxon>Cocoseae</taxon>
        <taxon>Attaleinae</taxon>
        <taxon>Cocos</taxon>
    </lineage>
</organism>
<keyword evidence="2" id="KW-0812">Transmembrane</keyword>
<evidence type="ECO:0000256" key="1">
    <source>
        <dbReference type="SAM" id="MobiDB-lite"/>
    </source>
</evidence>
<dbReference type="InterPro" id="IPR056029">
    <property type="entry name" value="DUF7610"/>
</dbReference>
<feature type="region of interest" description="Disordered" evidence="1">
    <location>
        <begin position="143"/>
        <end position="236"/>
    </location>
</feature>
<feature type="region of interest" description="Disordered" evidence="1">
    <location>
        <begin position="259"/>
        <end position="337"/>
    </location>
</feature>
<evidence type="ECO:0000313" key="5">
    <source>
        <dbReference type="Proteomes" id="UP000797356"/>
    </source>
</evidence>
<sequence>MARGNAAMQKKLAELESEIGRLLDQPSSYINDDIDGRVGSYQTARKISFVKNLLTAEMDSHTGGRPEHLNHMAMRLSVLEKTFVNWVASGNGNGAVNKSSDTSASCSCTQSCIVDEEFVEEDNVNEETKEFGALDAETILSEESKEEGIEIEEENRRNQEEEKEGEREIEVKMNEKRRDRQKRDMVGEGTVEVTEDKEEGRERIQGGKVRESKVEVNEDEEAGEQQQQEAKMVEERKAVEKEVKVEAIEGKRGWKQEGEMVGERKFEAEQDKGSERKEGAELEKDEKETERNQERWMVGESMVEVIDDKQEGRKEEGEMVGMQKIEVKEDEKGRERKQQSCKAKNCMAMGFATAAGFAIALIGVAVANAFWVEETVYFVPT</sequence>
<feature type="compositionally biased region" description="Basic and acidic residues" evidence="1">
    <location>
        <begin position="143"/>
        <end position="186"/>
    </location>
</feature>
<dbReference type="EMBL" id="CM017880">
    <property type="protein sequence ID" value="KAG1360837.1"/>
    <property type="molecule type" value="Genomic_DNA"/>
</dbReference>
<gene>
    <name evidence="4" type="ORF">COCNU_09G003000</name>
</gene>
<feature type="compositionally biased region" description="Basic and acidic residues" evidence="1">
    <location>
        <begin position="198"/>
        <end position="216"/>
    </location>
</feature>
<feature type="transmembrane region" description="Helical" evidence="2">
    <location>
        <begin position="346"/>
        <end position="371"/>
    </location>
</feature>
<name>A0A8K0IJG5_COCNU</name>
<keyword evidence="2" id="KW-0472">Membrane</keyword>
<keyword evidence="2" id="KW-1133">Transmembrane helix</keyword>
<dbReference type="AlphaFoldDB" id="A0A8K0IJG5"/>
<feature type="compositionally biased region" description="Basic and acidic residues" evidence="1">
    <location>
        <begin position="259"/>
        <end position="294"/>
    </location>
</feature>
<reference evidence="4" key="1">
    <citation type="journal article" date="2017" name="Gigascience">
        <title>The genome draft of coconut (Cocos nucifera).</title>
        <authorList>
            <person name="Xiao Y."/>
            <person name="Xu P."/>
            <person name="Fan H."/>
            <person name="Baudouin L."/>
            <person name="Xia W."/>
            <person name="Bocs S."/>
            <person name="Xu J."/>
            <person name="Li Q."/>
            <person name="Guo A."/>
            <person name="Zhou L."/>
            <person name="Li J."/>
            <person name="Wu Y."/>
            <person name="Ma Z."/>
            <person name="Armero A."/>
            <person name="Issali A.E."/>
            <person name="Liu N."/>
            <person name="Peng M."/>
            <person name="Yang Y."/>
        </authorList>
    </citation>
    <scope>NUCLEOTIDE SEQUENCE</scope>
    <source>
        <tissue evidence="4">Spear leaf of Hainan Tall coconut</tissue>
    </source>
</reference>
<dbReference type="Pfam" id="PF24583">
    <property type="entry name" value="DUF7610"/>
    <property type="match status" value="1"/>
</dbReference>
<protein>
    <recommendedName>
        <fullName evidence="3">DUF7610 domain-containing protein</fullName>
    </recommendedName>
</protein>
<feature type="domain" description="DUF7610" evidence="3">
    <location>
        <begin position="8"/>
        <end position="88"/>
    </location>
</feature>
<feature type="compositionally biased region" description="Basic and acidic residues" evidence="1">
    <location>
        <begin position="306"/>
        <end position="317"/>
    </location>
</feature>
<feature type="compositionally biased region" description="Basic and acidic residues" evidence="1">
    <location>
        <begin position="325"/>
        <end position="337"/>
    </location>
</feature>
<keyword evidence="5" id="KW-1185">Reference proteome</keyword>